<evidence type="ECO:0000256" key="1">
    <source>
        <dbReference type="SAM" id="MobiDB-lite"/>
    </source>
</evidence>
<feature type="region of interest" description="Disordered" evidence="1">
    <location>
        <begin position="1"/>
        <end position="20"/>
    </location>
</feature>
<protein>
    <submittedName>
        <fullName evidence="2 3">Uncharacterized protein</fullName>
    </submittedName>
</protein>
<organism evidence="2">
    <name type="scientific">Guillardia theta (strain CCMP2712)</name>
    <name type="common">Cryptophyte</name>
    <dbReference type="NCBI Taxonomy" id="905079"/>
    <lineage>
        <taxon>Eukaryota</taxon>
        <taxon>Cryptophyceae</taxon>
        <taxon>Pyrenomonadales</taxon>
        <taxon>Geminigeraceae</taxon>
        <taxon>Guillardia</taxon>
    </lineage>
</organism>
<dbReference type="EnsemblProtists" id="EKX47877">
    <property type="protein sequence ID" value="EKX47877"/>
    <property type="gene ID" value="GUITHDRAFT_137246"/>
</dbReference>
<proteinExistence type="predicted"/>
<dbReference type="KEGG" id="gtt:GUITHDRAFT_137246"/>
<evidence type="ECO:0000313" key="3">
    <source>
        <dbReference type="EnsemblProtists" id="EKX47877"/>
    </source>
</evidence>
<dbReference type="AlphaFoldDB" id="L1JHU5"/>
<reference evidence="2 4" key="1">
    <citation type="journal article" date="2012" name="Nature">
        <title>Algal genomes reveal evolutionary mosaicism and the fate of nucleomorphs.</title>
        <authorList>
            <consortium name="DOE Joint Genome Institute"/>
            <person name="Curtis B.A."/>
            <person name="Tanifuji G."/>
            <person name="Burki F."/>
            <person name="Gruber A."/>
            <person name="Irimia M."/>
            <person name="Maruyama S."/>
            <person name="Arias M.C."/>
            <person name="Ball S.G."/>
            <person name="Gile G.H."/>
            <person name="Hirakawa Y."/>
            <person name="Hopkins J.F."/>
            <person name="Kuo A."/>
            <person name="Rensing S.A."/>
            <person name="Schmutz J."/>
            <person name="Symeonidi A."/>
            <person name="Elias M."/>
            <person name="Eveleigh R.J."/>
            <person name="Herman E.K."/>
            <person name="Klute M.J."/>
            <person name="Nakayama T."/>
            <person name="Obornik M."/>
            <person name="Reyes-Prieto A."/>
            <person name="Armbrust E.V."/>
            <person name="Aves S.J."/>
            <person name="Beiko R.G."/>
            <person name="Coutinho P."/>
            <person name="Dacks J.B."/>
            <person name="Durnford D.G."/>
            <person name="Fast N.M."/>
            <person name="Green B.R."/>
            <person name="Grisdale C.J."/>
            <person name="Hempel F."/>
            <person name="Henrissat B."/>
            <person name="Hoppner M.P."/>
            <person name="Ishida K."/>
            <person name="Kim E."/>
            <person name="Koreny L."/>
            <person name="Kroth P.G."/>
            <person name="Liu Y."/>
            <person name="Malik S.B."/>
            <person name="Maier U.G."/>
            <person name="McRose D."/>
            <person name="Mock T."/>
            <person name="Neilson J.A."/>
            <person name="Onodera N.T."/>
            <person name="Poole A.M."/>
            <person name="Pritham E.J."/>
            <person name="Richards T.A."/>
            <person name="Rocap G."/>
            <person name="Roy S.W."/>
            <person name="Sarai C."/>
            <person name="Schaack S."/>
            <person name="Shirato S."/>
            <person name="Slamovits C.H."/>
            <person name="Spencer D.F."/>
            <person name="Suzuki S."/>
            <person name="Worden A.Z."/>
            <person name="Zauner S."/>
            <person name="Barry K."/>
            <person name="Bell C."/>
            <person name="Bharti A.K."/>
            <person name="Crow J.A."/>
            <person name="Grimwood J."/>
            <person name="Kramer R."/>
            <person name="Lindquist E."/>
            <person name="Lucas S."/>
            <person name="Salamov A."/>
            <person name="McFadden G.I."/>
            <person name="Lane C.E."/>
            <person name="Keeling P.J."/>
            <person name="Gray M.W."/>
            <person name="Grigoriev I.V."/>
            <person name="Archibald J.M."/>
        </authorList>
    </citation>
    <scope>NUCLEOTIDE SEQUENCE</scope>
    <source>
        <strain evidence="2 4">CCMP2712</strain>
    </source>
</reference>
<gene>
    <name evidence="2" type="ORF">GUITHDRAFT_137246</name>
</gene>
<accession>L1JHU5</accession>
<name>L1JHU5_GUITC</name>
<dbReference type="HOGENOM" id="CLU_925733_0_0_1"/>
<dbReference type="EMBL" id="JH992988">
    <property type="protein sequence ID" value="EKX47877.1"/>
    <property type="molecule type" value="Genomic_DNA"/>
</dbReference>
<keyword evidence="4" id="KW-1185">Reference proteome</keyword>
<evidence type="ECO:0000313" key="4">
    <source>
        <dbReference type="Proteomes" id="UP000011087"/>
    </source>
</evidence>
<evidence type="ECO:0000313" key="2">
    <source>
        <dbReference type="EMBL" id="EKX47877.1"/>
    </source>
</evidence>
<sequence>MPGAAGRGPARRRSRGLPRLSPRGGRLNLLNLHFEFPCIEMHGICAQSEMRCDALELLLSPLPLSAFLESLGDVAEERSSHGSKLSHPSAHSHGPCAHKSNDALDFLLPAMPSGCLPQNLICKSPPVRCVPVQQGHQGCEDSFIHHIHTNSRIIISHWKLCPAQKAIKGTTYEDTFRSQMQHLQSMKAGESKILFLAFLHVSFIEGFIDMKYDYRNHDESLSGITAFCAISNPRFRFFNRLLSLKNGSWPAFTGPVFDSFLELPEREQLALCKMLVTVNVGPYGGDWLRAFNEQTVFIFCE</sequence>
<dbReference type="RefSeq" id="XP_005834857.1">
    <property type="nucleotide sequence ID" value="XM_005834800.1"/>
</dbReference>
<dbReference type="Proteomes" id="UP000011087">
    <property type="component" value="Unassembled WGS sequence"/>
</dbReference>
<reference evidence="3" key="3">
    <citation type="submission" date="2016-03" db="UniProtKB">
        <authorList>
            <consortium name="EnsemblProtists"/>
        </authorList>
    </citation>
    <scope>IDENTIFICATION</scope>
</reference>
<reference evidence="4" key="2">
    <citation type="submission" date="2012-11" db="EMBL/GenBank/DDBJ databases">
        <authorList>
            <person name="Kuo A."/>
            <person name="Curtis B.A."/>
            <person name="Tanifuji G."/>
            <person name="Burki F."/>
            <person name="Gruber A."/>
            <person name="Irimia M."/>
            <person name="Maruyama S."/>
            <person name="Arias M.C."/>
            <person name="Ball S.G."/>
            <person name="Gile G.H."/>
            <person name="Hirakawa Y."/>
            <person name="Hopkins J.F."/>
            <person name="Rensing S.A."/>
            <person name="Schmutz J."/>
            <person name="Symeonidi A."/>
            <person name="Elias M."/>
            <person name="Eveleigh R.J."/>
            <person name="Herman E.K."/>
            <person name="Klute M.J."/>
            <person name="Nakayama T."/>
            <person name="Obornik M."/>
            <person name="Reyes-Prieto A."/>
            <person name="Armbrust E.V."/>
            <person name="Aves S.J."/>
            <person name="Beiko R.G."/>
            <person name="Coutinho P."/>
            <person name="Dacks J.B."/>
            <person name="Durnford D.G."/>
            <person name="Fast N.M."/>
            <person name="Green B.R."/>
            <person name="Grisdale C."/>
            <person name="Hempe F."/>
            <person name="Henrissat B."/>
            <person name="Hoppner M.P."/>
            <person name="Ishida K.-I."/>
            <person name="Kim E."/>
            <person name="Koreny L."/>
            <person name="Kroth P.G."/>
            <person name="Liu Y."/>
            <person name="Malik S.-B."/>
            <person name="Maier U.G."/>
            <person name="McRose D."/>
            <person name="Mock T."/>
            <person name="Neilson J.A."/>
            <person name="Onodera N.T."/>
            <person name="Poole A.M."/>
            <person name="Pritham E.J."/>
            <person name="Richards T.A."/>
            <person name="Rocap G."/>
            <person name="Roy S.W."/>
            <person name="Sarai C."/>
            <person name="Schaack S."/>
            <person name="Shirato S."/>
            <person name="Slamovits C.H."/>
            <person name="Spencer D.F."/>
            <person name="Suzuki S."/>
            <person name="Worden A.Z."/>
            <person name="Zauner S."/>
            <person name="Barry K."/>
            <person name="Bell C."/>
            <person name="Bharti A.K."/>
            <person name="Crow J.A."/>
            <person name="Grimwood J."/>
            <person name="Kramer R."/>
            <person name="Lindquist E."/>
            <person name="Lucas S."/>
            <person name="Salamov A."/>
            <person name="McFadden G.I."/>
            <person name="Lane C.E."/>
            <person name="Keeling P.J."/>
            <person name="Gray M.W."/>
            <person name="Grigoriev I.V."/>
            <person name="Archibald J.M."/>
        </authorList>
    </citation>
    <scope>NUCLEOTIDE SEQUENCE</scope>
    <source>
        <strain evidence="4">CCMP2712</strain>
    </source>
</reference>
<dbReference type="GeneID" id="17304444"/>
<dbReference type="PaxDb" id="55529-EKX47877"/>